<dbReference type="InterPro" id="IPR000073">
    <property type="entry name" value="AB_hydrolase_1"/>
</dbReference>
<dbReference type="SUPFAM" id="SSF53474">
    <property type="entry name" value="alpha/beta-Hydrolases"/>
    <property type="match status" value="1"/>
</dbReference>
<dbReference type="EMBL" id="VFOQ01000001">
    <property type="protein sequence ID" value="TQL58928.1"/>
    <property type="molecule type" value="Genomic_DNA"/>
</dbReference>
<dbReference type="Pfam" id="PF00561">
    <property type="entry name" value="Abhydrolase_1"/>
    <property type="match status" value="1"/>
</dbReference>
<evidence type="ECO:0000313" key="2">
    <source>
        <dbReference type="EMBL" id="TQL58928.1"/>
    </source>
</evidence>
<dbReference type="PANTHER" id="PTHR43798:SF33">
    <property type="entry name" value="HYDROLASE, PUTATIVE (AFU_ORTHOLOGUE AFUA_2G14860)-RELATED"/>
    <property type="match status" value="1"/>
</dbReference>
<dbReference type="GO" id="GO:0016020">
    <property type="term" value="C:membrane"/>
    <property type="evidence" value="ECO:0007669"/>
    <property type="project" value="TreeGrafter"/>
</dbReference>
<dbReference type="PANTHER" id="PTHR43798">
    <property type="entry name" value="MONOACYLGLYCEROL LIPASE"/>
    <property type="match status" value="1"/>
</dbReference>
<dbReference type="RefSeq" id="WP_141787010.1">
    <property type="nucleotide sequence ID" value="NZ_BAAAKX010000003.1"/>
</dbReference>
<dbReference type="Gene3D" id="3.40.50.1820">
    <property type="entry name" value="alpha/beta hydrolase"/>
    <property type="match status" value="1"/>
</dbReference>
<accession>A0A542ZF20</accession>
<organism evidence="2 3">
    <name type="scientific">Oryzihumus leptocrescens</name>
    <dbReference type="NCBI Taxonomy" id="297536"/>
    <lineage>
        <taxon>Bacteria</taxon>
        <taxon>Bacillati</taxon>
        <taxon>Actinomycetota</taxon>
        <taxon>Actinomycetes</taxon>
        <taxon>Micrococcales</taxon>
        <taxon>Intrasporangiaceae</taxon>
        <taxon>Oryzihumus</taxon>
    </lineage>
</organism>
<feature type="domain" description="AB hydrolase-1" evidence="1">
    <location>
        <begin position="34"/>
        <end position="213"/>
    </location>
</feature>
<comment type="caution">
    <text evidence="2">The sequence shown here is derived from an EMBL/GenBank/DDBJ whole genome shotgun (WGS) entry which is preliminary data.</text>
</comment>
<protein>
    <submittedName>
        <fullName evidence="2">Pimeloyl-ACP methyl ester carboxylesterase</fullName>
    </submittedName>
</protein>
<gene>
    <name evidence="2" type="ORF">FB474_0270</name>
</gene>
<dbReference type="InterPro" id="IPR029058">
    <property type="entry name" value="AB_hydrolase_fold"/>
</dbReference>
<reference evidence="2 3" key="1">
    <citation type="submission" date="2019-06" db="EMBL/GenBank/DDBJ databases">
        <title>Sequencing the genomes of 1000 actinobacteria strains.</title>
        <authorList>
            <person name="Klenk H.-P."/>
        </authorList>
    </citation>
    <scope>NUCLEOTIDE SEQUENCE [LARGE SCALE GENOMIC DNA]</scope>
    <source>
        <strain evidence="2 3">DSM 18082</strain>
    </source>
</reference>
<keyword evidence="3" id="KW-1185">Reference proteome</keyword>
<dbReference type="GO" id="GO:0003824">
    <property type="term" value="F:catalytic activity"/>
    <property type="evidence" value="ECO:0007669"/>
    <property type="project" value="UniProtKB-ARBA"/>
</dbReference>
<dbReference type="Proteomes" id="UP000319514">
    <property type="component" value="Unassembled WGS sequence"/>
</dbReference>
<dbReference type="OrthoDB" id="63962at2"/>
<dbReference type="AlphaFoldDB" id="A0A542ZF20"/>
<dbReference type="InterPro" id="IPR050266">
    <property type="entry name" value="AB_hydrolase_sf"/>
</dbReference>
<evidence type="ECO:0000313" key="3">
    <source>
        <dbReference type="Proteomes" id="UP000319514"/>
    </source>
</evidence>
<evidence type="ECO:0000259" key="1">
    <source>
        <dbReference type="Pfam" id="PF00561"/>
    </source>
</evidence>
<sequence>MGRFERVFQVERPGGAMEVHDLSRQASDGDADRPLVLALHGLTGNGLCWAGVAQELSARLGTATPRVLAPDLRGRAGSAGLTGGWGLDHHVQDVLAVADHVGAKTFTLLGWSMGAVVAALAASRRPDRVRSAVLVDGGVLPHGVSPELILQMFVGPALQRINTRFADFSSYLTYWLDQPDVRPLAADPVGRTVLEEHLRHDLMRDGQAWVSSCISEAVMSDGRDTATLAESDFRDAAADAARAGVAVELLWADSLDLPGVHDLYDRGRLASQALPPTMRVTRVPGTTHCSIALGSAGIGHVSDALKRALAMSKA</sequence>
<proteinExistence type="predicted"/>
<name>A0A542ZF20_9MICO</name>